<dbReference type="PANTHER" id="PTHR30040:SF2">
    <property type="entry name" value="FAD:PROTEIN FMN TRANSFERASE"/>
    <property type="match status" value="1"/>
</dbReference>
<keyword evidence="7" id="KW-0274">FAD</keyword>
<dbReference type="InterPro" id="IPR003374">
    <property type="entry name" value="ApbE-like_sf"/>
</dbReference>
<evidence type="ECO:0000256" key="2">
    <source>
        <dbReference type="ARBA" id="ARBA00011955"/>
    </source>
</evidence>
<evidence type="ECO:0000256" key="4">
    <source>
        <dbReference type="ARBA" id="ARBA00022630"/>
    </source>
</evidence>
<dbReference type="EMBL" id="CP097332">
    <property type="protein sequence ID" value="UQX88314.1"/>
    <property type="molecule type" value="Genomic_DNA"/>
</dbReference>
<evidence type="ECO:0000313" key="12">
    <source>
        <dbReference type="Proteomes" id="UP001056336"/>
    </source>
</evidence>
<evidence type="ECO:0000256" key="10">
    <source>
        <dbReference type="ARBA" id="ARBA00048540"/>
    </source>
</evidence>
<reference evidence="11" key="1">
    <citation type="journal article" date="2018" name="Int. J. Syst. Evol. Microbiol.">
        <title>Jatrophihabitans telluris sp. nov., isolated from sediment soil of lava forest wetlands and the emended description of the genus Jatrophihabitans.</title>
        <authorList>
            <person name="Lee K.C."/>
            <person name="Suh M.K."/>
            <person name="Eom M.K."/>
            <person name="Kim K.K."/>
            <person name="Kim J.S."/>
            <person name="Kim D.S."/>
            <person name="Ko S.H."/>
            <person name="Shin Y.K."/>
            <person name="Lee J.S."/>
        </authorList>
    </citation>
    <scope>NUCLEOTIDE SEQUENCE</scope>
    <source>
        <strain evidence="11">N237</strain>
    </source>
</reference>
<evidence type="ECO:0000256" key="1">
    <source>
        <dbReference type="ARBA" id="ARBA00001946"/>
    </source>
</evidence>
<dbReference type="Gene3D" id="3.10.520.10">
    <property type="entry name" value="ApbE-like domains"/>
    <property type="match status" value="1"/>
</dbReference>
<dbReference type="InterPro" id="IPR024932">
    <property type="entry name" value="ApbE"/>
</dbReference>
<protein>
    <recommendedName>
        <fullName evidence="3">FAD:protein FMN transferase</fullName>
        <ecNumber evidence="2">2.7.1.180</ecNumber>
    </recommendedName>
    <alternativeName>
        <fullName evidence="9">Flavin transferase</fullName>
    </alternativeName>
</protein>
<keyword evidence="6" id="KW-0479">Metal-binding</keyword>
<gene>
    <name evidence="11" type="ORF">M6D93_18825</name>
</gene>
<evidence type="ECO:0000256" key="3">
    <source>
        <dbReference type="ARBA" id="ARBA00016337"/>
    </source>
</evidence>
<evidence type="ECO:0000256" key="8">
    <source>
        <dbReference type="ARBA" id="ARBA00022842"/>
    </source>
</evidence>
<dbReference type="EC" id="2.7.1.180" evidence="2"/>
<accession>A0ABY4QZQ6</accession>
<dbReference type="RefSeq" id="WP_249771686.1">
    <property type="nucleotide sequence ID" value="NZ_CP097332.1"/>
</dbReference>
<evidence type="ECO:0000256" key="6">
    <source>
        <dbReference type="ARBA" id="ARBA00022723"/>
    </source>
</evidence>
<comment type="catalytic activity">
    <reaction evidence="10">
        <text>L-threonyl-[protein] + FAD = FMN-L-threonyl-[protein] + AMP + H(+)</text>
        <dbReference type="Rhea" id="RHEA:36847"/>
        <dbReference type="Rhea" id="RHEA-COMP:11060"/>
        <dbReference type="Rhea" id="RHEA-COMP:11061"/>
        <dbReference type="ChEBI" id="CHEBI:15378"/>
        <dbReference type="ChEBI" id="CHEBI:30013"/>
        <dbReference type="ChEBI" id="CHEBI:57692"/>
        <dbReference type="ChEBI" id="CHEBI:74257"/>
        <dbReference type="ChEBI" id="CHEBI:456215"/>
        <dbReference type="EC" id="2.7.1.180"/>
    </reaction>
</comment>
<organism evidence="11 12">
    <name type="scientific">Jatrophihabitans telluris</name>
    <dbReference type="NCBI Taxonomy" id="2038343"/>
    <lineage>
        <taxon>Bacteria</taxon>
        <taxon>Bacillati</taxon>
        <taxon>Actinomycetota</taxon>
        <taxon>Actinomycetes</taxon>
        <taxon>Jatrophihabitantales</taxon>
        <taxon>Jatrophihabitantaceae</taxon>
        <taxon>Jatrophihabitans</taxon>
    </lineage>
</organism>
<keyword evidence="8" id="KW-0460">Magnesium</keyword>
<sequence length="325" mass="34585">MTASVISRVPQASLPTATWSDWSCLVRVVVTDAKALEPAVNDVRALMNRVERAASRFLTESEINWANINAGRPVAISRTMVHLMETALTEARRSDGALDPTVGRDLVRLGYDRDIHFVMDSSDEVAARPSLAMRAGRISATATTVDRRRTDWGDVRLDPFSGLLTVPPGVSLDLGASAKAQAADWAAADLRDRYGCSVLVEIGGDLAVAGTKRDWQVRVGERVDAPGQQVTLGAGGLATSTTTIRRWTRAGREVSHIVHPATGNPVSGRWRTATVAAESAVHANTCSTSALVLGDEALAWLAGQGVAARLIDREGSVVTIGGWPC</sequence>
<evidence type="ECO:0000256" key="5">
    <source>
        <dbReference type="ARBA" id="ARBA00022679"/>
    </source>
</evidence>
<proteinExistence type="predicted"/>
<keyword evidence="5 11" id="KW-0808">Transferase</keyword>
<reference evidence="11" key="2">
    <citation type="submission" date="2022-05" db="EMBL/GenBank/DDBJ databases">
        <authorList>
            <person name="Kim J.-S."/>
            <person name="Lee K."/>
            <person name="Suh M."/>
            <person name="Eom M."/>
            <person name="Kim J.-S."/>
            <person name="Kim D.-S."/>
            <person name="Ko S.-H."/>
            <person name="Shin Y."/>
            <person name="Lee J.-S."/>
        </authorList>
    </citation>
    <scope>NUCLEOTIDE SEQUENCE</scope>
    <source>
        <strain evidence="11">N237</strain>
    </source>
</reference>
<keyword evidence="4" id="KW-0285">Flavoprotein</keyword>
<comment type="cofactor">
    <cofactor evidence="1">
        <name>Mg(2+)</name>
        <dbReference type="ChEBI" id="CHEBI:18420"/>
    </cofactor>
</comment>
<dbReference type="PANTHER" id="PTHR30040">
    <property type="entry name" value="THIAMINE BIOSYNTHESIS LIPOPROTEIN APBE"/>
    <property type="match status" value="1"/>
</dbReference>
<dbReference type="GO" id="GO:0016740">
    <property type="term" value="F:transferase activity"/>
    <property type="evidence" value="ECO:0007669"/>
    <property type="project" value="UniProtKB-KW"/>
</dbReference>
<evidence type="ECO:0000313" key="11">
    <source>
        <dbReference type="EMBL" id="UQX88314.1"/>
    </source>
</evidence>
<keyword evidence="12" id="KW-1185">Reference proteome</keyword>
<dbReference type="Pfam" id="PF02424">
    <property type="entry name" value="ApbE"/>
    <property type="match status" value="1"/>
</dbReference>
<dbReference type="SUPFAM" id="SSF143631">
    <property type="entry name" value="ApbE-like"/>
    <property type="match status" value="1"/>
</dbReference>
<evidence type="ECO:0000256" key="9">
    <source>
        <dbReference type="ARBA" id="ARBA00031306"/>
    </source>
</evidence>
<name>A0ABY4QZQ6_9ACTN</name>
<dbReference type="Proteomes" id="UP001056336">
    <property type="component" value="Chromosome"/>
</dbReference>
<evidence type="ECO:0000256" key="7">
    <source>
        <dbReference type="ARBA" id="ARBA00022827"/>
    </source>
</evidence>